<evidence type="ECO:0000256" key="3">
    <source>
        <dbReference type="ARBA" id="ARBA00022448"/>
    </source>
</evidence>
<feature type="transmembrane region" description="Helical" evidence="8">
    <location>
        <begin position="175"/>
        <end position="196"/>
    </location>
</feature>
<feature type="transmembrane region" description="Helical" evidence="8">
    <location>
        <begin position="286"/>
        <end position="309"/>
    </location>
</feature>
<keyword evidence="3 8" id="KW-0813">Transport</keyword>
<dbReference type="GO" id="GO:0005886">
    <property type="term" value="C:plasma membrane"/>
    <property type="evidence" value="ECO:0007669"/>
    <property type="project" value="UniProtKB-SubCell"/>
</dbReference>
<proteinExistence type="inferred from homology"/>
<dbReference type="PANTHER" id="PTHR30003:SF0">
    <property type="entry name" value="GLYCOLATE PERMEASE GLCA-RELATED"/>
    <property type="match status" value="1"/>
</dbReference>
<evidence type="ECO:0000256" key="6">
    <source>
        <dbReference type="ARBA" id="ARBA00022989"/>
    </source>
</evidence>
<feature type="transmembrane region" description="Helical" evidence="8">
    <location>
        <begin position="141"/>
        <end position="163"/>
    </location>
</feature>
<dbReference type="GO" id="GO:0015129">
    <property type="term" value="F:lactate transmembrane transporter activity"/>
    <property type="evidence" value="ECO:0007669"/>
    <property type="project" value="UniProtKB-UniRule"/>
</dbReference>
<feature type="transmembrane region" description="Helical" evidence="8">
    <location>
        <begin position="208"/>
        <end position="226"/>
    </location>
</feature>
<evidence type="ECO:0000256" key="4">
    <source>
        <dbReference type="ARBA" id="ARBA00022475"/>
    </source>
</evidence>
<reference evidence="9 10" key="1">
    <citation type="submission" date="2020-08" db="EMBL/GenBank/DDBJ databases">
        <title>Sequencing the genomes of 1000 actinobacteria strains.</title>
        <authorList>
            <person name="Klenk H.-P."/>
        </authorList>
    </citation>
    <scope>NUCLEOTIDE SEQUENCE [LARGE SCALE GENOMIC DNA]</scope>
    <source>
        <strain evidence="9 10">DSM 23974</strain>
    </source>
</reference>
<dbReference type="InterPro" id="IPR003804">
    <property type="entry name" value="Lactate_perm"/>
</dbReference>
<organism evidence="9 10">
    <name type="scientific">Micrococcus cohnii</name>
    <dbReference type="NCBI Taxonomy" id="993416"/>
    <lineage>
        <taxon>Bacteria</taxon>
        <taxon>Bacillati</taxon>
        <taxon>Actinomycetota</taxon>
        <taxon>Actinomycetes</taxon>
        <taxon>Micrococcales</taxon>
        <taxon>Micrococcaceae</taxon>
        <taxon>Micrococcus</taxon>
    </lineage>
</organism>
<sequence>MEAMVATVPLLVTLALLTRPLPGWVPPAAGIVAAIGLGLAVLGARPAEFGGALGQGVPTFVEVLAIMAGGVTLARVMERGGANARLTAWLSSGAAPGLGTALLMIHGVVPFLETVTGFGVSVIVGLPLLLGLGFTPLRAAVLVLLGLTIGPWGSMAPGTLLGAQLGGLDFQEVGVLAAVLNTVHPVVSGATAALLVHRPGTRGGRATGMALGAVSGLVQSALILGANLTLGTAPAGAVAAFLMTVLWLLVLRRGHLAPGPGVAVLPYVVLMVGTVLGTALEGVLPASASALGALVGSPALWSFTGALLGMRLLRLRGEDARAVPGEAARLWAAIAIPTSLYLVLGYCLTAGGHSEALAGSLAGLGAGYLAAAPFLAGVSGYITASNTGAMSMFGTVQMDTGPALGVRPEWMNALHNSAAGYAIIAGPARIETAYRMALPAQRADGAAAGERPVTRTDMLVWLVPPVLVGLSLQAAAAVIVLPGL</sequence>
<protein>
    <recommendedName>
        <fullName evidence="8">L-lactate permease</fullName>
    </recommendedName>
</protein>
<comment type="similarity">
    <text evidence="2 8">Belongs to the lactate permease family.</text>
</comment>
<keyword evidence="7 8" id="KW-0472">Membrane</keyword>
<dbReference type="GO" id="GO:0015295">
    <property type="term" value="F:solute:proton symporter activity"/>
    <property type="evidence" value="ECO:0007669"/>
    <property type="project" value="TreeGrafter"/>
</dbReference>
<keyword evidence="10" id="KW-1185">Reference proteome</keyword>
<feature type="transmembrane region" description="Helical" evidence="8">
    <location>
        <begin position="58"/>
        <end position="76"/>
    </location>
</feature>
<feature type="transmembrane region" description="Helical" evidence="8">
    <location>
        <begin position="115"/>
        <end position="134"/>
    </location>
</feature>
<dbReference type="EMBL" id="JACHNA010000001">
    <property type="protein sequence ID" value="MBB4736088.1"/>
    <property type="molecule type" value="Genomic_DNA"/>
</dbReference>
<dbReference type="RefSeq" id="WP_184241702.1">
    <property type="nucleotide sequence ID" value="NZ_JACHNA010000001.1"/>
</dbReference>
<evidence type="ECO:0000313" key="10">
    <source>
        <dbReference type="Proteomes" id="UP000540191"/>
    </source>
</evidence>
<gene>
    <name evidence="9" type="ORF">HDA30_001596</name>
</gene>
<dbReference type="Proteomes" id="UP000540191">
    <property type="component" value="Unassembled WGS sequence"/>
</dbReference>
<keyword evidence="5 8" id="KW-0812">Transmembrane</keyword>
<dbReference type="AlphaFoldDB" id="A0A7W7GPS6"/>
<keyword evidence="4 8" id="KW-1003">Cell membrane</keyword>
<dbReference type="Pfam" id="PF02652">
    <property type="entry name" value="Lactate_perm"/>
    <property type="match status" value="1"/>
</dbReference>
<feature type="transmembrane region" description="Helical" evidence="8">
    <location>
        <begin position="459"/>
        <end position="481"/>
    </location>
</feature>
<evidence type="ECO:0000256" key="8">
    <source>
        <dbReference type="RuleBase" id="RU365092"/>
    </source>
</evidence>
<evidence type="ECO:0000256" key="7">
    <source>
        <dbReference type="ARBA" id="ARBA00023136"/>
    </source>
</evidence>
<feature type="transmembrane region" description="Helical" evidence="8">
    <location>
        <begin position="262"/>
        <end position="280"/>
    </location>
</feature>
<comment type="subcellular location">
    <subcellularLocation>
        <location evidence="1 8">Cell membrane</location>
        <topology evidence="1 8">Multi-pass membrane protein</topology>
    </subcellularLocation>
</comment>
<keyword evidence="6 8" id="KW-1133">Transmembrane helix</keyword>
<evidence type="ECO:0000256" key="1">
    <source>
        <dbReference type="ARBA" id="ARBA00004651"/>
    </source>
</evidence>
<name>A0A7W7GPS6_9MICC</name>
<comment type="function">
    <text evidence="8">Uptake of L-lactate across the membrane. Can also transport D-lactate and glycolate.</text>
</comment>
<evidence type="ECO:0000256" key="2">
    <source>
        <dbReference type="ARBA" id="ARBA00010100"/>
    </source>
</evidence>
<feature type="transmembrane region" description="Helical" evidence="8">
    <location>
        <begin position="357"/>
        <end position="382"/>
    </location>
</feature>
<evidence type="ECO:0000313" key="9">
    <source>
        <dbReference type="EMBL" id="MBB4736088.1"/>
    </source>
</evidence>
<dbReference type="PANTHER" id="PTHR30003">
    <property type="entry name" value="L-LACTATE PERMEASE"/>
    <property type="match status" value="1"/>
</dbReference>
<feature type="transmembrane region" description="Helical" evidence="8">
    <location>
        <begin position="330"/>
        <end position="351"/>
    </location>
</feature>
<evidence type="ECO:0000256" key="5">
    <source>
        <dbReference type="ARBA" id="ARBA00022692"/>
    </source>
</evidence>
<accession>A0A7W7GPS6</accession>
<feature type="transmembrane region" description="Helical" evidence="8">
    <location>
        <begin position="232"/>
        <end position="250"/>
    </location>
</feature>
<feature type="transmembrane region" description="Helical" evidence="8">
    <location>
        <begin position="88"/>
        <end position="109"/>
    </location>
</feature>
<comment type="caution">
    <text evidence="9">The sequence shown here is derived from an EMBL/GenBank/DDBJ whole genome shotgun (WGS) entry which is preliminary data.</text>
</comment>